<dbReference type="InterPro" id="IPR027575">
    <property type="entry name" value="LD_lanti_pre"/>
</dbReference>
<gene>
    <name evidence="2" type="primary">fxlA</name>
    <name evidence="2" type="ORF">CP978_26350</name>
    <name evidence="1" type="ORF">SNOD_34510</name>
</gene>
<dbReference type="AlphaFoldDB" id="A0A0B5DMV0"/>
<reference evidence="1 3" key="2">
    <citation type="journal article" date="2016" name="Appl. Microbiol. Biotechnol.">
        <title>Exploiting the genome sequence of Streptomyces nodosus for enhanced antibiotic production.</title>
        <authorList>
            <person name="Sweeney P."/>
            <person name="Murphy C.D."/>
            <person name="Caffrey P."/>
        </authorList>
    </citation>
    <scope>NUCLEOTIDE SEQUENCE [LARGE SCALE GENOMIC DNA]</scope>
    <source>
        <strain evidence="1 3">ATCC 14899</strain>
    </source>
</reference>
<dbReference type="Proteomes" id="UP000031526">
    <property type="component" value="Chromosome"/>
</dbReference>
<evidence type="ECO:0000313" key="4">
    <source>
        <dbReference type="Proteomes" id="UP000325763"/>
    </source>
</evidence>
<sequence>MAQATATLASKTVEVPLSEDEWDLSTIITTSPMPITEMCDTNDGCAKTCASSCTSS</sequence>
<evidence type="ECO:0000313" key="3">
    <source>
        <dbReference type="Proteomes" id="UP000031526"/>
    </source>
</evidence>
<reference evidence="3" key="1">
    <citation type="submission" date="2014-09" db="EMBL/GenBank/DDBJ databases">
        <title>Sequence of the Streptomyces nodosus genome.</title>
        <authorList>
            <person name="Sweeney P."/>
            <person name="Stephens N."/>
            <person name="Murphy C."/>
            <person name="Caffrey P."/>
        </authorList>
    </citation>
    <scope>NUCLEOTIDE SEQUENCE [LARGE SCALE GENOMIC DNA]</scope>
    <source>
        <strain evidence="3">ATCC 14899</strain>
    </source>
</reference>
<dbReference type="HOGENOM" id="CLU_3012424_0_0_11"/>
<accession>A0A0B5DMV0</accession>
<evidence type="ECO:0000313" key="1">
    <source>
        <dbReference type="EMBL" id="AJE44534.1"/>
    </source>
</evidence>
<dbReference type="Proteomes" id="UP000325763">
    <property type="component" value="Chromosome"/>
</dbReference>
<protein>
    <submittedName>
        <fullName evidence="1 2">Lantipeptide</fullName>
    </submittedName>
</protein>
<dbReference type="RefSeq" id="WP_107070452.1">
    <property type="nucleotide sequence ID" value="NZ_CP009313.1"/>
</dbReference>
<organism evidence="1 3">
    <name type="scientific">Streptomyces nodosus</name>
    <dbReference type="NCBI Taxonomy" id="40318"/>
    <lineage>
        <taxon>Bacteria</taxon>
        <taxon>Bacillati</taxon>
        <taxon>Actinomycetota</taxon>
        <taxon>Actinomycetes</taxon>
        <taxon>Kitasatosporales</taxon>
        <taxon>Streptomycetaceae</taxon>
        <taxon>Streptomyces</taxon>
    </lineage>
</organism>
<proteinExistence type="predicted"/>
<name>A0A0B5DMV0_9ACTN</name>
<dbReference type="KEGG" id="snq:CP978_26350"/>
<keyword evidence="3" id="KW-1185">Reference proteome</keyword>
<dbReference type="EMBL" id="CP023747">
    <property type="protein sequence ID" value="QEV41608.1"/>
    <property type="molecule type" value="Genomic_DNA"/>
</dbReference>
<reference evidence="2 4" key="3">
    <citation type="submission" date="2017-09" db="EMBL/GenBank/DDBJ databases">
        <title>Streptomyces genome completion.</title>
        <authorList>
            <person name="Lee N."/>
            <person name="Cho B.-K."/>
        </authorList>
    </citation>
    <scope>NUCLEOTIDE SEQUENCE [LARGE SCALE GENOMIC DNA]</scope>
    <source>
        <strain evidence="2 4">ATCC 14899</strain>
    </source>
</reference>
<dbReference type="NCBIfam" id="TIGR04363">
    <property type="entry name" value="LD_lanti_pre"/>
    <property type="match status" value="1"/>
</dbReference>
<dbReference type="EMBL" id="CP009313">
    <property type="protein sequence ID" value="AJE44534.1"/>
    <property type="molecule type" value="Genomic_DNA"/>
</dbReference>
<evidence type="ECO:0000313" key="2">
    <source>
        <dbReference type="EMBL" id="QEV41608.1"/>
    </source>
</evidence>